<dbReference type="PANTHER" id="PTHR11956:SF5">
    <property type="entry name" value="ARGININE--TRNA LIGASE, CYTOPLASMIC"/>
    <property type="match status" value="1"/>
</dbReference>
<dbReference type="InterPro" id="IPR036695">
    <property type="entry name" value="Arg-tRNA-synth_N_sf"/>
</dbReference>
<comment type="subunit">
    <text evidence="9">Monomer.</text>
</comment>
<dbReference type="SUPFAM" id="SSF52374">
    <property type="entry name" value="Nucleotidylyl transferase"/>
    <property type="match status" value="1"/>
</dbReference>
<dbReference type="Pfam" id="PF05746">
    <property type="entry name" value="DALR_1"/>
    <property type="match status" value="1"/>
</dbReference>
<evidence type="ECO:0000259" key="12">
    <source>
        <dbReference type="SMART" id="SM01016"/>
    </source>
</evidence>
<dbReference type="InterPro" id="IPR001278">
    <property type="entry name" value="Arg-tRNA-ligase"/>
</dbReference>
<evidence type="ECO:0000256" key="1">
    <source>
        <dbReference type="ARBA" id="ARBA00005594"/>
    </source>
</evidence>
<keyword evidence="7 9" id="KW-0030">Aminoacyl-tRNA synthetase</keyword>
<comment type="catalytic activity">
    <reaction evidence="8 9">
        <text>tRNA(Arg) + L-arginine + ATP = L-arginyl-tRNA(Arg) + AMP + diphosphate</text>
        <dbReference type="Rhea" id="RHEA:20301"/>
        <dbReference type="Rhea" id="RHEA-COMP:9658"/>
        <dbReference type="Rhea" id="RHEA-COMP:9673"/>
        <dbReference type="ChEBI" id="CHEBI:30616"/>
        <dbReference type="ChEBI" id="CHEBI:32682"/>
        <dbReference type="ChEBI" id="CHEBI:33019"/>
        <dbReference type="ChEBI" id="CHEBI:78442"/>
        <dbReference type="ChEBI" id="CHEBI:78513"/>
        <dbReference type="ChEBI" id="CHEBI:456215"/>
        <dbReference type="EC" id="6.1.1.19"/>
    </reaction>
</comment>
<dbReference type="EC" id="6.1.1.19" evidence="9"/>
<evidence type="ECO:0000256" key="2">
    <source>
        <dbReference type="ARBA" id="ARBA00022490"/>
    </source>
</evidence>
<name>A0A1F5RXP1_9BACT</name>
<evidence type="ECO:0000256" key="9">
    <source>
        <dbReference type="HAMAP-Rule" id="MF_00123"/>
    </source>
</evidence>
<feature type="short sequence motif" description="'HIGH' region" evidence="9">
    <location>
        <begin position="122"/>
        <end position="132"/>
    </location>
</feature>
<dbReference type="InterPro" id="IPR014729">
    <property type="entry name" value="Rossmann-like_a/b/a_fold"/>
</dbReference>
<dbReference type="SUPFAM" id="SSF47323">
    <property type="entry name" value="Anticodon-binding domain of a subclass of class I aminoacyl-tRNA synthetases"/>
    <property type="match status" value="1"/>
</dbReference>
<feature type="domain" description="DALR anticodon binding" evidence="11">
    <location>
        <begin position="453"/>
        <end position="579"/>
    </location>
</feature>
<evidence type="ECO:0000313" key="13">
    <source>
        <dbReference type="EMBL" id="OGF19194.1"/>
    </source>
</evidence>
<keyword evidence="2 9" id="KW-0963">Cytoplasm</keyword>
<evidence type="ECO:0000256" key="10">
    <source>
        <dbReference type="RuleBase" id="RU363038"/>
    </source>
</evidence>
<evidence type="ECO:0000256" key="4">
    <source>
        <dbReference type="ARBA" id="ARBA00022741"/>
    </source>
</evidence>
<evidence type="ECO:0000256" key="6">
    <source>
        <dbReference type="ARBA" id="ARBA00022917"/>
    </source>
</evidence>
<dbReference type="EMBL" id="MFFV01000038">
    <property type="protein sequence ID" value="OGF19194.1"/>
    <property type="molecule type" value="Genomic_DNA"/>
</dbReference>
<dbReference type="AlphaFoldDB" id="A0A1F5RXP1"/>
<evidence type="ECO:0000313" key="14">
    <source>
        <dbReference type="Proteomes" id="UP000177878"/>
    </source>
</evidence>
<comment type="subcellular location">
    <subcellularLocation>
        <location evidence="9">Cytoplasm</location>
    </subcellularLocation>
</comment>
<dbReference type="Gene3D" id="3.30.1360.70">
    <property type="entry name" value="Arginyl tRNA synthetase N-terminal domain"/>
    <property type="match status" value="1"/>
</dbReference>
<dbReference type="STRING" id="1797988.A3I35_03155"/>
<gene>
    <name evidence="9" type="primary">argS</name>
    <name evidence="13" type="ORF">A3I35_03155</name>
</gene>
<dbReference type="PANTHER" id="PTHR11956">
    <property type="entry name" value="ARGINYL-TRNA SYNTHETASE"/>
    <property type="match status" value="1"/>
</dbReference>
<dbReference type="Proteomes" id="UP000177878">
    <property type="component" value="Unassembled WGS sequence"/>
</dbReference>
<dbReference type="SMART" id="SM01016">
    <property type="entry name" value="Arg_tRNA_synt_N"/>
    <property type="match status" value="1"/>
</dbReference>
<evidence type="ECO:0000256" key="5">
    <source>
        <dbReference type="ARBA" id="ARBA00022840"/>
    </source>
</evidence>
<dbReference type="NCBIfam" id="TIGR00456">
    <property type="entry name" value="argS"/>
    <property type="match status" value="1"/>
</dbReference>
<dbReference type="SUPFAM" id="SSF55190">
    <property type="entry name" value="Arginyl-tRNA synthetase (ArgRS), N-terminal 'additional' domain"/>
    <property type="match status" value="1"/>
</dbReference>
<comment type="caution">
    <text evidence="13">The sequence shown here is derived from an EMBL/GenBank/DDBJ whole genome shotgun (WGS) entry which is preliminary data.</text>
</comment>
<dbReference type="GO" id="GO:0005737">
    <property type="term" value="C:cytoplasm"/>
    <property type="evidence" value="ECO:0007669"/>
    <property type="project" value="UniProtKB-SubCell"/>
</dbReference>
<feature type="domain" description="Arginyl tRNA synthetase N-terminal" evidence="12">
    <location>
        <begin position="6"/>
        <end position="87"/>
    </location>
</feature>
<dbReference type="Pfam" id="PF00750">
    <property type="entry name" value="tRNA-synt_1d"/>
    <property type="match status" value="1"/>
</dbReference>
<reference evidence="13 14" key="1">
    <citation type="journal article" date="2016" name="Nat. Commun.">
        <title>Thousands of microbial genomes shed light on interconnected biogeochemical processes in an aquifer system.</title>
        <authorList>
            <person name="Anantharaman K."/>
            <person name="Brown C.T."/>
            <person name="Hug L.A."/>
            <person name="Sharon I."/>
            <person name="Castelle C.J."/>
            <person name="Probst A.J."/>
            <person name="Thomas B.C."/>
            <person name="Singh A."/>
            <person name="Wilkins M.J."/>
            <person name="Karaoz U."/>
            <person name="Brodie E.L."/>
            <person name="Williams K.H."/>
            <person name="Hubbard S.S."/>
            <person name="Banfield J.F."/>
        </authorList>
    </citation>
    <scope>NUCLEOTIDE SEQUENCE [LARGE SCALE GENOMIC DNA]</scope>
</reference>
<dbReference type="Gene3D" id="1.10.730.10">
    <property type="entry name" value="Isoleucyl-tRNA Synthetase, Domain 1"/>
    <property type="match status" value="1"/>
</dbReference>
<accession>A0A1F5RXP1</accession>
<dbReference type="InterPro" id="IPR009080">
    <property type="entry name" value="tRNAsynth_Ia_anticodon-bd"/>
</dbReference>
<dbReference type="Pfam" id="PF03485">
    <property type="entry name" value="Arg_tRNA_synt_N"/>
    <property type="match status" value="1"/>
</dbReference>
<comment type="similarity">
    <text evidence="1 9 10">Belongs to the class-I aminoacyl-tRNA synthetase family.</text>
</comment>
<protein>
    <recommendedName>
        <fullName evidence="9">Arginine--tRNA ligase</fullName>
        <ecNumber evidence="9">6.1.1.19</ecNumber>
    </recommendedName>
    <alternativeName>
        <fullName evidence="9">Arginyl-tRNA synthetase</fullName>
        <shortName evidence="9">ArgRS</shortName>
    </alternativeName>
</protein>
<sequence length="579" mass="64976">MAYAISKIKRRLVDAVNKACGQKIADVVDLTVPPNPEMGDFSFACFNLAKKKKTNPAQIAAELASKIKPDATLKEIKAVGPYLNFSLQPKKLAQGVLTEVKESYGQINLGKKKKVIVEYACPNVNKAFHIGHLRNIVTGESIIRLLENCGYKVIRVNYQGDVGMHIAKSVWGILQAEPEFIKIKKESLAKRIAFLGKAYAAGARAYEENKQAEAEINELNRRLYAQDPAIMPVWKIARQWSLQYFEAIYRRVRSRFNYYFFESEVAARGVEIVKKNLAKGIFKESEGAVIFPGGEHGLHDRVFINSAGFPTYEAKDLALAENWFKKIKPSLAIHVVGKEQTEYFKVVFKALEYTLPPSKGKERHVAYGWVHLRGGKMSSRLGNVVTGEDLLSVVSGEIKKLSKTSAVKNKPKLVEEITLAAVKYAMLKGGVEKDIAFDMEESVSLSGNSGPYLLYTYARIKSIIKKAKKLKSKKTPQDKPTGQAKKQSDFIVRDDEKQLLLKLALFPEITQAAAEKYDPSIIAKYLFELAQSFNDYYHRVPVLKAPETEREFRLALINAIALVLKKGVELLGFETVERM</sequence>
<dbReference type="PROSITE" id="PS00178">
    <property type="entry name" value="AA_TRNA_LIGASE_I"/>
    <property type="match status" value="1"/>
</dbReference>
<keyword evidence="3 9" id="KW-0436">Ligase</keyword>
<dbReference type="InterPro" id="IPR008909">
    <property type="entry name" value="DALR_anticod-bd"/>
</dbReference>
<dbReference type="InterPro" id="IPR001412">
    <property type="entry name" value="aa-tRNA-synth_I_CS"/>
</dbReference>
<dbReference type="HAMAP" id="MF_00123">
    <property type="entry name" value="Arg_tRNA_synth"/>
    <property type="match status" value="1"/>
</dbReference>
<keyword evidence="4 9" id="KW-0547">Nucleotide-binding</keyword>
<dbReference type="InterPro" id="IPR035684">
    <property type="entry name" value="ArgRS_core"/>
</dbReference>
<keyword evidence="5 9" id="KW-0067">ATP-binding</keyword>
<evidence type="ECO:0000256" key="7">
    <source>
        <dbReference type="ARBA" id="ARBA00023146"/>
    </source>
</evidence>
<organism evidence="13 14">
    <name type="scientific">Candidatus Falkowbacteria bacterium RIFCSPLOWO2_02_FULL_45_15</name>
    <dbReference type="NCBI Taxonomy" id="1797988"/>
    <lineage>
        <taxon>Bacteria</taxon>
        <taxon>Candidatus Falkowiibacteriota</taxon>
    </lineage>
</organism>
<dbReference type="GO" id="GO:0006420">
    <property type="term" value="P:arginyl-tRNA aminoacylation"/>
    <property type="evidence" value="ECO:0007669"/>
    <property type="project" value="UniProtKB-UniRule"/>
</dbReference>
<evidence type="ECO:0000259" key="11">
    <source>
        <dbReference type="SMART" id="SM00836"/>
    </source>
</evidence>
<proteinExistence type="inferred from homology"/>
<dbReference type="SMART" id="SM00836">
    <property type="entry name" value="DALR_1"/>
    <property type="match status" value="1"/>
</dbReference>
<dbReference type="InterPro" id="IPR005148">
    <property type="entry name" value="Arg-tRNA-synth_N"/>
</dbReference>
<dbReference type="GO" id="GO:0004814">
    <property type="term" value="F:arginine-tRNA ligase activity"/>
    <property type="evidence" value="ECO:0007669"/>
    <property type="project" value="UniProtKB-UniRule"/>
</dbReference>
<evidence type="ECO:0000256" key="3">
    <source>
        <dbReference type="ARBA" id="ARBA00022598"/>
    </source>
</evidence>
<dbReference type="PRINTS" id="PR01038">
    <property type="entry name" value="TRNASYNTHARG"/>
</dbReference>
<dbReference type="GO" id="GO:0005524">
    <property type="term" value="F:ATP binding"/>
    <property type="evidence" value="ECO:0007669"/>
    <property type="project" value="UniProtKB-UniRule"/>
</dbReference>
<evidence type="ECO:0000256" key="8">
    <source>
        <dbReference type="ARBA" id="ARBA00049339"/>
    </source>
</evidence>
<keyword evidence="6 9" id="KW-0648">Protein biosynthesis</keyword>
<dbReference type="Gene3D" id="3.40.50.620">
    <property type="entry name" value="HUPs"/>
    <property type="match status" value="1"/>
</dbReference>
<dbReference type="FunFam" id="1.10.730.10:FF:000006">
    <property type="entry name" value="Arginyl-tRNA synthetase 2, mitochondrial"/>
    <property type="match status" value="1"/>
</dbReference>